<dbReference type="EMBL" id="PDUG01000001">
    <property type="protein sequence ID" value="PIC53166.1"/>
    <property type="molecule type" value="Genomic_DNA"/>
</dbReference>
<protein>
    <submittedName>
        <fullName evidence="1">Uncharacterized protein</fullName>
    </submittedName>
</protein>
<comment type="caution">
    <text evidence="1">The sequence shown here is derived from an EMBL/GenBank/DDBJ whole genome shotgun (WGS) entry which is preliminary data.</text>
</comment>
<reference evidence="2" key="1">
    <citation type="submission" date="2017-10" db="EMBL/GenBank/DDBJ databases">
        <title>Rapid genome shrinkage in a self-fertile nematode reveals novel sperm competition proteins.</title>
        <authorList>
            <person name="Yin D."/>
            <person name="Schwarz E.M."/>
            <person name="Thomas C.G."/>
            <person name="Felde R.L."/>
            <person name="Korf I.F."/>
            <person name="Cutter A.D."/>
            <person name="Schartner C.M."/>
            <person name="Ralston E.J."/>
            <person name="Meyer B.J."/>
            <person name="Haag E.S."/>
        </authorList>
    </citation>
    <scope>NUCLEOTIDE SEQUENCE [LARGE SCALE GENOMIC DNA]</scope>
    <source>
        <strain evidence="2">JU1422</strain>
    </source>
</reference>
<organism evidence="1 2">
    <name type="scientific">Caenorhabditis nigoni</name>
    <dbReference type="NCBI Taxonomy" id="1611254"/>
    <lineage>
        <taxon>Eukaryota</taxon>
        <taxon>Metazoa</taxon>
        <taxon>Ecdysozoa</taxon>
        <taxon>Nematoda</taxon>
        <taxon>Chromadorea</taxon>
        <taxon>Rhabditida</taxon>
        <taxon>Rhabditina</taxon>
        <taxon>Rhabditomorpha</taxon>
        <taxon>Rhabditoidea</taxon>
        <taxon>Rhabditidae</taxon>
        <taxon>Peloderinae</taxon>
        <taxon>Caenorhabditis</taxon>
    </lineage>
</organism>
<evidence type="ECO:0000313" key="1">
    <source>
        <dbReference type="EMBL" id="PIC53166.1"/>
    </source>
</evidence>
<evidence type="ECO:0000313" key="2">
    <source>
        <dbReference type="Proteomes" id="UP000230233"/>
    </source>
</evidence>
<accession>A0A2G5VNK1</accession>
<sequence>MSSPAPNYSGEARIGSNLPNQYLESNVASGSIDNNDNHPEGLTNLKVSSIVDNNDNEGMYDRIFIALDLGFNEESEIQLEPTRIPNNSNDPQDLTSRREVEILDEVPEIMEEVPVIASEESML</sequence>
<gene>
    <name evidence="1" type="primary">Cnig_chr_I.g2981</name>
    <name evidence="1" type="ORF">B9Z55_002981</name>
</gene>
<name>A0A2G5VNK1_9PELO</name>
<dbReference type="AlphaFoldDB" id="A0A2G5VNK1"/>
<proteinExistence type="predicted"/>
<dbReference type="Proteomes" id="UP000230233">
    <property type="component" value="Chromosome I"/>
</dbReference>
<keyword evidence="2" id="KW-1185">Reference proteome</keyword>